<dbReference type="InterPro" id="IPR037401">
    <property type="entry name" value="SnoaL-like"/>
</dbReference>
<dbReference type="RefSeq" id="WP_046482004.1">
    <property type="nucleotide sequence ID" value="NZ_CP039631.3"/>
</dbReference>
<feature type="domain" description="SnoaL-like" evidence="1">
    <location>
        <begin position="16"/>
        <end position="107"/>
    </location>
</feature>
<proteinExistence type="predicted"/>
<reference evidence="3" key="1">
    <citation type="submission" date="2019-04" db="EMBL/GenBank/DDBJ databases">
        <title>Complete genome sequence of Pseudomonas veronii strain PVy, a versatile degrader capable of using multiple contaminants as sole carbon sources.</title>
        <authorList>
            <person name="Lopez-Echartea E."/>
            <person name="Ridl J."/>
            <person name="Pajer P."/>
            <person name="Strejcek M."/>
            <person name="Suman J."/>
            <person name="Uhlik O."/>
        </authorList>
    </citation>
    <scope>NUCLEOTIDE SEQUENCE [LARGE SCALE GENOMIC DNA]</scope>
    <source>
        <strain evidence="3">Pvy</strain>
    </source>
</reference>
<evidence type="ECO:0000313" key="3">
    <source>
        <dbReference type="Proteomes" id="UP000298274"/>
    </source>
</evidence>
<dbReference type="Gene3D" id="3.10.450.50">
    <property type="match status" value="1"/>
</dbReference>
<dbReference type="Proteomes" id="UP000298274">
    <property type="component" value="Chromosome"/>
</dbReference>
<sequence length="116" mass="13477">MTPDAHAIEHFLHGQVDCWNRSDKEGFMAHYRKIAPKGLTLEYVGQPLQGAWAVLENMWERQQPHIRIEVIRCIINGNEAACHHSNNRVNGEPGIQTIEVYRFEDGLLQVRYFVEH</sequence>
<accession>A0A4P7YAW4</accession>
<evidence type="ECO:0000313" key="2">
    <source>
        <dbReference type="EMBL" id="QCG68145.1"/>
    </source>
</evidence>
<organism evidence="2 3">
    <name type="scientific">Pseudomonas veronii</name>
    <dbReference type="NCBI Taxonomy" id="76761"/>
    <lineage>
        <taxon>Bacteria</taxon>
        <taxon>Pseudomonadati</taxon>
        <taxon>Pseudomonadota</taxon>
        <taxon>Gammaproteobacteria</taxon>
        <taxon>Pseudomonadales</taxon>
        <taxon>Pseudomonadaceae</taxon>
        <taxon>Pseudomonas</taxon>
    </lineage>
</organism>
<dbReference type="SUPFAM" id="SSF54427">
    <property type="entry name" value="NTF2-like"/>
    <property type="match status" value="1"/>
</dbReference>
<dbReference type="EMBL" id="CP039631">
    <property type="protein sequence ID" value="QCG68145.1"/>
    <property type="molecule type" value="Genomic_DNA"/>
</dbReference>
<dbReference type="InterPro" id="IPR032710">
    <property type="entry name" value="NTF2-like_dom_sf"/>
</dbReference>
<gene>
    <name evidence="2" type="ORF">E4167_29670</name>
</gene>
<protein>
    <submittedName>
        <fullName evidence="2">Nuclear transport factor 2 family protein</fullName>
    </submittedName>
</protein>
<dbReference type="Pfam" id="PF12680">
    <property type="entry name" value="SnoaL_2"/>
    <property type="match status" value="1"/>
</dbReference>
<dbReference type="AlphaFoldDB" id="A0A4P7YAW4"/>
<evidence type="ECO:0000259" key="1">
    <source>
        <dbReference type="Pfam" id="PF12680"/>
    </source>
</evidence>
<name>A0A4P7YAW4_PSEVE</name>